<dbReference type="EMBL" id="CP047182">
    <property type="protein sequence ID" value="QHC65069.1"/>
    <property type="molecule type" value="Genomic_DNA"/>
</dbReference>
<proteinExistence type="predicted"/>
<dbReference type="InterPro" id="IPR018310">
    <property type="entry name" value="Put_endonuclease_Z1-dom"/>
</dbReference>
<feature type="domain" description="Putative endonuclease Z1" evidence="1">
    <location>
        <begin position="294"/>
        <end position="507"/>
    </location>
</feature>
<dbReference type="Proteomes" id="UP000464597">
    <property type="component" value="Plasmid unnamed2"/>
</dbReference>
<dbReference type="SUPFAM" id="SSF52540">
    <property type="entry name" value="P-loop containing nucleoside triphosphate hydrolases"/>
    <property type="match status" value="1"/>
</dbReference>
<accession>A0ABX6H5L9</accession>
<dbReference type="Pfam" id="PF10593">
    <property type="entry name" value="Z1"/>
    <property type="match status" value="1"/>
</dbReference>
<name>A0ABX6H5L9_9MICO</name>
<evidence type="ECO:0000259" key="1">
    <source>
        <dbReference type="Pfam" id="PF10593"/>
    </source>
</evidence>
<keyword evidence="3" id="KW-1185">Reference proteome</keyword>
<evidence type="ECO:0000313" key="3">
    <source>
        <dbReference type="Proteomes" id="UP000464597"/>
    </source>
</evidence>
<dbReference type="InterPro" id="IPR027417">
    <property type="entry name" value="P-loop_NTPase"/>
</dbReference>
<keyword evidence="2" id="KW-0614">Plasmid</keyword>
<evidence type="ECO:0000313" key="2">
    <source>
        <dbReference type="EMBL" id="QHC65069.1"/>
    </source>
</evidence>
<reference evidence="3" key="1">
    <citation type="submission" date="2019-12" db="EMBL/GenBank/DDBJ databases">
        <title>Complete and draft genome sequences of new strains and members of some known species of the genus Rathayibacter isolated from plants.</title>
        <authorList>
            <person name="Tarlachkov S.V."/>
            <person name="Starodumova I.P."/>
            <person name="Dorofeeva L.V."/>
            <person name="Prisyazhnaya N.V."/>
            <person name="Leyn S."/>
            <person name="Zlamal J."/>
            <person name="Elan M."/>
            <person name="Osterman A.L."/>
            <person name="Nadler S."/>
            <person name="Subbotin S.A."/>
            <person name="Evtushenko L.I."/>
        </authorList>
    </citation>
    <scope>NUCLEOTIDE SEQUENCE [LARGE SCALE GENOMIC DNA]</scope>
    <source>
        <strain evidence="3">VKM Ac-2802</strain>
        <plasmid evidence="3">unnamed2</plasmid>
    </source>
</reference>
<gene>
    <name evidence="2" type="ORF">GSU69_19640</name>
</gene>
<dbReference type="RefSeq" id="WP_159424229.1">
    <property type="nucleotide sequence ID" value="NZ_CP047182.1"/>
</dbReference>
<organism evidence="2 3">
    <name type="scientific">Rathayibacter festucae</name>
    <dbReference type="NCBI Taxonomy" id="110937"/>
    <lineage>
        <taxon>Bacteria</taxon>
        <taxon>Bacillati</taxon>
        <taxon>Actinomycetota</taxon>
        <taxon>Actinomycetes</taxon>
        <taxon>Micrococcales</taxon>
        <taxon>Microbacteriaceae</taxon>
        <taxon>Rathayibacter</taxon>
    </lineage>
</organism>
<sequence length="706" mass="78577">MTDSVLTPAPSYTGTVDIVVGNAMSGFLAAVAPPPSRETLLADATTILRSSAVSTLHPSSQTGLIVGRVQSGKTLSYEAVIALARDNGFALVVVISGISNPLLDQGVKRLRKDLTAADKQGWQFLINPAGDAQDESTLRSVRDNWANPATPKILKKTAVCLLLKHYGRIGAFKDLCAKLGWADQKVLIIDDEADQASLNTMFKSKKESPTYRNIRELREAFPNHAYLQYTATPQAPLLVTISDVLSPDFVHVLEPGEEYVGGPDYFGTSNKIVKVIQGNDLEMASDLEGPPPPSLENAMKEFVLGVSDVLAKGEYQTRSMLVHPSRLKENHGTFARWTRRIMKFWQDSLKDATDESDLKQSFVAAWNSLHSTDTSISDFETCWANMTYVLQNLSIREMNTRDSPSTPVIDWESSLAFILIGGQALDRGFTVEGLSVTYMPRDPGSWTADTIQQRARFFGYKRSYFDQCRLYLEPSLEMAFQRYVEHEKHMLQSLRKIQSGEATLKDWEREFFLDPSMKATRQSVMSIDTIAVKTGERWIFDPRPTPPGHKIETENAAFEALFGDVTYEQDGKHRRRVVPIPAILKFIEALPYPGGAPLPQFRALSLQLARLVDSDPEIDAALIEMRPGDLADRTLRSSAVQPFQGRSGKSYDGDRTVLDAARITVQVHRIAVRETRLAEPFTEAMILAIHTPDFLASGWLLEDTSE</sequence>
<geneLocation type="plasmid" evidence="2 3">
    <name>unnamed2</name>
</geneLocation>
<protein>
    <recommendedName>
        <fullName evidence="1">Putative endonuclease Z1 domain-containing protein</fullName>
    </recommendedName>
</protein>